<feature type="transmembrane region" description="Helical" evidence="1">
    <location>
        <begin position="217"/>
        <end position="239"/>
    </location>
</feature>
<feature type="transmembrane region" description="Helical" evidence="1">
    <location>
        <begin position="296"/>
        <end position="316"/>
    </location>
</feature>
<feature type="transmembrane region" description="Helical" evidence="1">
    <location>
        <begin position="20"/>
        <end position="40"/>
    </location>
</feature>
<evidence type="ECO:0008006" key="4">
    <source>
        <dbReference type="Google" id="ProtNLM"/>
    </source>
</evidence>
<feature type="transmembrane region" description="Helical" evidence="1">
    <location>
        <begin position="355"/>
        <end position="376"/>
    </location>
</feature>
<dbReference type="RefSeq" id="WP_130102271.1">
    <property type="nucleotide sequence ID" value="NZ_SDWW01000017.1"/>
</dbReference>
<protein>
    <recommendedName>
        <fullName evidence="4">Glycosyltransferase RgtA/B/C/D-like domain-containing protein</fullName>
    </recommendedName>
</protein>
<sequence>MNEIVRPRQLLRRDRRTESLRRFGDAGVIAAVLTVFLVHFRPWQGGLLEDWGLALAWDQEGFGGFVSRLPMTLGRPLHLLPQYIGMAMSDGGFVGPYAVLGAVAVGQLLAARWAVAPLTSLRSLQWTLALAVALHPWWAAGDILRFLPAQVSVLACVVWFGASIRYLATGRWYWASVVVAVPLFGLLAYQAPAGALVMAAVLIALLRDTSIRRRITLVALTTAVVLAVVTWSVVLAPLYSSDSYEAQLESPSIALVASIRAILRTLALNAPTAVAALILVGAGVIALGFRQSLSAVHAWLLLFALAATPLAAFTYASQLAHLNDPERVALPVGFMIWVVACCALPALSRDRQVRLAGVVAALAGTALATVVGYGTWTTYAASQAVLVDSVQTVREAVPESARLVVSDPSGHFGDIYTLLPPHLNLALDAEYGPGADVELCTPAGVVRDHPTAAVYPIPTTPGCGALLDGIAVTSLGALKTSEGTFDVFELPAPE</sequence>
<dbReference type="EMBL" id="SDWW01000017">
    <property type="protein sequence ID" value="RYV51339.1"/>
    <property type="molecule type" value="Genomic_DNA"/>
</dbReference>
<evidence type="ECO:0000313" key="3">
    <source>
        <dbReference type="Proteomes" id="UP000293764"/>
    </source>
</evidence>
<dbReference type="AlphaFoldDB" id="A0A4Q5MZZ7"/>
<reference evidence="2 3" key="1">
    <citation type="submission" date="2019-01" db="EMBL/GenBank/DDBJ databases">
        <title>Novel species of Cellulomonas.</title>
        <authorList>
            <person name="Liu Q."/>
            <person name="Xin Y.-H."/>
        </authorList>
    </citation>
    <scope>NUCLEOTIDE SEQUENCE [LARGE SCALE GENOMIC DNA]</scope>
    <source>
        <strain evidence="2 3">HLT2-17</strain>
    </source>
</reference>
<name>A0A4Q5MZZ7_9MICO</name>
<comment type="caution">
    <text evidence="2">The sequence shown here is derived from an EMBL/GenBank/DDBJ whole genome shotgun (WGS) entry which is preliminary data.</text>
</comment>
<organism evidence="2 3">
    <name type="scientific">Pengzhenrongella frigida</name>
    <dbReference type="NCBI Taxonomy" id="1259133"/>
    <lineage>
        <taxon>Bacteria</taxon>
        <taxon>Bacillati</taxon>
        <taxon>Actinomycetota</taxon>
        <taxon>Actinomycetes</taxon>
        <taxon>Micrococcales</taxon>
        <taxon>Pengzhenrongella</taxon>
    </lineage>
</organism>
<keyword evidence="1" id="KW-0472">Membrane</keyword>
<keyword evidence="3" id="KW-1185">Reference proteome</keyword>
<feature type="transmembrane region" description="Helical" evidence="1">
    <location>
        <begin position="270"/>
        <end position="289"/>
    </location>
</feature>
<proteinExistence type="predicted"/>
<feature type="transmembrane region" description="Helical" evidence="1">
    <location>
        <begin position="328"/>
        <end position="348"/>
    </location>
</feature>
<dbReference type="Proteomes" id="UP000293764">
    <property type="component" value="Unassembled WGS sequence"/>
</dbReference>
<evidence type="ECO:0000256" key="1">
    <source>
        <dbReference type="SAM" id="Phobius"/>
    </source>
</evidence>
<feature type="transmembrane region" description="Helical" evidence="1">
    <location>
        <begin position="146"/>
        <end position="166"/>
    </location>
</feature>
<gene>
    <name evidence="2" type="ORF">EUA98_08610</name>
</gene>
<feature type="transmembrane region" description="Helical" evidence="1">
    <location>
        <begin position="94"/>
        <end position="115"/>
    </location>
</feature>
<keyword evidence="1" id="KW-1133">Transmembrane helix</keyword>
<keyword evidence="1" id="KW-0812">Transmembrane</keyword>
<evidence type="ECO:0000313" key="2">
    <source>
        <dbReference type="EMBL" id="RYV51339.1"/>
    </source>
</evidence>
<accession>A0A4Q5MZZ7</accession>
<feature type="transmembrane region" description="Helical" evidence="1">
    <location>
        <begin position="172"/>
        <end position="205"/>
    </location>
</feature>
<dbReference type="OrthoDB" id="7059309at2"/>